<dbReference type="OrthoDB" id="286365at2"/>
<protein>
    <submittedName>
        <fullName evidence="2">Uncharacterized protein</fullName>
    </submittedName>
</protein>
<feature type="region of interest" description="Disordered" evidence="1">
    <location>
        <begin position="371"/>
        <end position="392"/>
    </location>
</feature>
<dbReference type="EMBL" id="RYZH01000014">
    <property type="protein sequence ID" value="RUL88046.1"/>
    <property type="molecule type" value="Genomic_DNA"/>
</dbReference>
<gene>
    <name evidence="2" type="ORF">TsocGM_08875</name>
</gene>
<evidence type="ECO:0000256" key="1">
    <source>
        <dbReference type="SAM" id="MobiDB-lite"/>
    </source>
</evidence>
<evidence type="ECO:0000313" key="3">
    <source>
        <dbReference type="Proteomes" id="UP000280296"/>
    </source>
</evidence>
<evidence type="ECO:0000313" key="2">
    <source>
        <dbReference type="EMBL" id="RUL88046.1"/>
    </source>
</evidence>
<reference evidence="2 3" key="2">
    <citation type="submission" date="2019-01" db="EMBL/GenBank/DDBJ databases">
        <title>Tautonia sociabilis, a novel thermotolerant planctomycete of Isosphaeraceae family, isolated from a 4000 m deep subterranean habitat.</title>
        <authorList>
            <person name="Kovaleva O.L."/>
            <person name="Elcheninov A.G."/>
            <person name="Van Heerden E."/>
            <person name="Toshchakov S.V."/>
            <person name="Novikov A."/>
            <person name="Bonch-Osmolovskaya E.A."/>
            <person name="Kublanov I.V."/>
        </authorList>
    </citation>
    <scope>NUCLEOTIDE SEQUENCE [LARGE SCALE GENOMIC DNA]</scope>
    <source>
        <strain evidence="2 3">GM2012</strain>
    </source>
</reference>
<sequence>MTASQTEAEALLQHGALYPIRLGIRPSSPAGPLVFAGFKHGAFSLYFGDEPSYHFDLEGRWQRCYLDPSHFLRRLDGSTQAIDRPRVGPNLTLDRRTLDRAEADAIDEEIRGMAADLAGRIASGACALIAPPEPTRAIDRDDLLAMLGRISSWDAIAWAGHRDRYRATFGPIPFLPPDALDAVVLQATVGGESRSLEGFSRHCRDVAALLGLGAVPLRTLFLSGPDVLRRPAAEVEGLLLLAREAFPLAEGPAPARRSDLPVDRPHRDGILAFLGPGEGSVPEEGSWARFRSLGLSRVAVGLSTAVSSSSADAITPRDDLLRAVPEARRGGLSVSVVVWIDPDHWCEPADVAGLIRSLGLGKGDHVYLVDGREQPGRSDGEAPGEDRDPSVRRQEAALRDAMAPMRREAGVKVLPYSVKKQGIW</sequence>
<reference evidence="2 3" key="1">
    <citation type="submission" date="2018-12" db="EMBL/GenBank/DDBJ databases">
        <authorList>
            <person name="Toschakov S.V."/>
        </authorList>
    </citation>
    <scope>NUCLEOTIDE SEQUENCE [LARGE SCALE GENOMIC DNA]</scope>
    <source>
        <strain evidence="2 3">GM2012</strain>
    </source>
</reference>
<dbReference type="AlphaFoldDB" id="A0A432MLN5"/>
<comment type="caution">
    <text evidence="2">The sequence shown here is derived from an EMBL/GenBank/DDBJ whole genome shotgun (WGS) entry which is preliminary data.</text>
</comment>
<dbReference type="RefSeq" id="WP_126724955.1">
    <property type="nucleotide sequence ID" value="NZ_RYZH01000014.1"/>
</dbReference>
<dbReference type="Proteomes" id="UP000280296">
    <property type="component" value="Unassembled WGS sequence"/>
</dbReference>
<accession>A0A432MLN5</accession>
<proteinExistence type="predicted"/>
<organism evidence="2 3">
    <name type="scientific">Tautonia sociabilis</name>
    <dbReference type="NCBI Taxonomy" id="2080755"/>
    <lineage>
        <taxon>Bacteria</taxon>
        <taxon>Pseudomonadati</taxon>
        <taxon>Planctomycetota</taxon>
        <taxon>Planctomycetia</taxon>
        <taxon>Isosphaerales</taxon>
        <taxon>Isosphaeraceae</taxon>
        <taxon>Tautonia</taxon>
    </lineage>
</organism>
<name>A0A432MLN5_9BACT</name>
<keyword evidence="3" id="KW-1185">Reference proteome</keyword>